<dbReference type="PANTHER" id="PTHR44068:SF11">
    <property type="entry name" value="GERANYL DIPHOSPHATE 2-C-METHYLTRANSFERASE"/>
    <property type="match status" value="1"/>
</dbReference>
<accession>A0A1I2ADX2</accession>
<dbReference type="GO" id="GO:0008757">
    <property type="term" value="F:S-adenosylmethionine-dependent methyltransferase activity"/>
    <property type="evidence" value="ECO:0007669"/>
    <property type="project" value="InterPro"/>
</dbReference>
<name>A0A1I2ADX2_9ACTN</name>
<evidence type="ECO:0000313" key="6">
    <source>
        <dbReference type="EMBL" id="SFE42205.1"/>
    </source>
</evidence>
<evidence type="ECO:0000259" key="5">
    <source>
        <dbReference type="SMART" id="SM00828"/>
    </source>
</evidence>
<evidence type="ECO:0000313" key="7">
    <source>
        <dbReference type="Proteomes" id="UP000198716"/>
    </source>
</evidence>
<gene>
    <name evidence="6" type="ORF">SAMN04487819_11365</name>
</gene>
<keyword evidence="2 4" id="KW-0808">Transferase</keyword>
<keyword evidence="1 4" id="KW-0489">Methyltransferase</keyword>
<dbReference type="AlphaFoldDB" id="A0A1I2ADX2"/>
<dbReference type="CDD" id="cd02440">
    <property type="entry name" value="AdoMet_MTases"/>
    <property type="match status" value="1"/>
</dbReference>
<dbReference type="EMBL" id="FOMZ01000013">
    <property type="protein sequence ID" value="SFE42205.1"/>
    <property type="molecule type" value="Genomic_DNA"/>
</dbReference>
<sequence>MTSDSASNSSKVADAYDRTATVVAKLWNGNLHYGYWEDEDDQSSFGEATDRMTEEVIRRLDPSPGQRILDLGCGTGSPALLLGRKHEVDVVGISISPHQISIATEQAREAGLDDRVRYEVADAMHLPYPDDSFDGVMALESMVHMPDKVHALREIVRVLRPGGRVSIADPTVHEASTQERYNSSETSSAEGMYIMSRTDEYDELLERAGLGQIETTDVGKNARHSMRHFVAGALSCRDEYVKAIGPEEFEKRIEEARKMRDSPDFGYVLVSAKKSE</sequence>
<evidence type="ECO:0000256" key="4">
    <source>
        <dbReference type="PROSITE-ProRule" id="PRU00914"/>
    </source>
</evidence>
<evidence type="ECO:0000256" key="1">
    <source>
        <dbReference type="ARBA" id="ARBA00022603"/>
    </source>
</evidence>
<dbReference type="InterPro" id="IPR025714">
    <property type="entry name" value="Methyltranfer_dom"/>
</dbReference>
<protein>
    <submittedName>
        <fullName evidence="6">27-O-demethylrifamycin SV methyltransferase</fullName>
    </submittedName>
</protein>
<dbReference type="InterPro" id="IPR029063">
    <property type="entry name" value="SAM-dependent_MTases_sf"/>
</dbReference>
<evidence type="ECO:0000256" key="3">
    <source>
        <dbReference type="ARBA" id="ARBA00022691"/>
    </source>
</evidence>
<feature type="region of interest" description="SAM motif II" evidence="4">
    <location>
        <begin position="131"/>
        <end position="139"/>
    </location>
</feature>
<evidence type="ECO:0000256" key="2">
    <source>
        <dbReference type="ARBA" id="ARBA00022679"/>
    </source>
</evidence>
<dbReference type="PANTHER" id="PTHR44068">
    <property type="entry name" value="ZGC:194242"/>
    <property type="match status" value="1"/>
</dbReference>
<dbReference type="InterPro" id="IPR025774">
    <property type="entry name" value="PiNMT-like"/>
</dbReference>
<dbReference type="SMART" id="SM00828">
    <property type="entry name" value="PKS_MT"/>
    <property type="match status" value="1"/>
</dbReference>
<organism evidence="6 7">
    <name type="scientific">Actinopolyspora alba</name>
    <dbReference type="NCBI Taxonomy" id="673379"/>
    <lineage>
        <taxon>Bacteria</taxon>
        <taxon>Bacillati</taxon>
        <taxon>Actinomycetota</taxon>
        <taxon>Actinomycetes</taxon>
        <taxon>Actinopolysporales</taxon>
        <taxon>Actinopolysporaceae</taxon>
        <taxon>Actinopolyspora</taxon>
        <taxon>Actinopolyspora alba group</taxon>
    </lineage>
</organism>
<comment type="similarity">
    <text evidence="4">Belongs to the class I-like SAM-binding methyltransferase superfamily. gTMT family.</text>
</comment>
<feature type="region of interest" description="SAM motif III" evidence="4">
    <location>
        <begin position="158"/>
        <end position="167"/>
    </location>
</feature>
<reference evidence="7" key="1">
    <citation type="submission" date="2016-10" db="EMBL/GenBank/DDBJ databases">
        <authorList>
            <person name="Varghese N."/>
            <person name="Submissions S."/>
        </authorList>
    </citation>
    <scope>NUCLEOTIDE SEQUENCE [LARGE SCALE GENOMIC DNA]</scope>
    <source>
        <strain evidence="7">DSM 45004</strain>
    </source>
</reference>
<dbReference type="GO" id="GO:0032259">
    <property type="term" value="P:methylation"/>
    <property type="evidence" value="ECO:0007669"/>
    <property type="project" value="UniProtKB-UniRule"/>
</dbReference>
<dbReference type="RefSeq" id="WP_092928632.1">
    <property type="nucleotide sequence ID" value="NZ_FOMZ01000013.1"/>
</dbReference>
<feature type="domain" description="Polyketide synthase-like methyltransferase" evidence="5">
    <location>
        <begin position="52"/>
        <end position="254"/>
    </location>
</feature>
<dbReference type="Gene3D" id="3.40.50.150">
    <property type="entry name" value="Vaccinia Virus protein VP39"/>
    <property type="match status" value="1"/>
</dbReference>
<dbReference type="Proteomes" id="UP000198716">
    <property type="component" value="Unassembled WGS sequence"/>
</dbReference>
<dbReference type="InterPro" id="IPR020803">
    <property type="entry name" value="MeTfrase_dom"/>
</dbReference>
<feature type="region of interest" description="SAM motif I" evidence="4">
    <location>
        <begin position="68"/>
        <end position="77"/>
    </location>
</feature>
<keyword evidence="7" id="KW-1185">Reference proteome</keyword>
<keyword evidence="3 4" id="KW-0949">S-adenosyl-L-methionine</keyword>
<proteinExistence type="inferred from homology"/>
<dbReference type="InterPro" id="IPR050447">
    <property type="entry name" value="Erg6_SMT_methyltransf"/>
</dbReference>
<dbReference type="Pfam" id="PF13847">
    <property type="entry name" value="Methyltransf_31"/>
    <property type="match status" value="1"/>
</dbReference>
<dbReference type="PROSITE" id="PS51581">
    <property type="entry name" value="SAM_GTMT"/>
    <property type="match status" value="1"/>
</dbReference>
<dbReference type="SUPFAM" id="SSF53335">
    <property type="entry name" value="S-adenosyl-L-methionine-dependent methyltransferases"/>
    <property type="match status" value="1"/>
</dbReference>